<dbReference type="FunFam" id="3.40.50.2000:FF:000100">
    <property type="entry name" value="Glycosyltransferase family 1 protein"/>
    <property type="match status" value="1"/>
</dbReference>
<sequence>MPSNKNATDHDEHALPALILAQAEAAIVGNSDQAVLANQRRLSTARQSASQRLDDGSTELASSSSEARNILSDGDAIDPPPAYGQKHDELELSQDGFDTKANVTDDGRVNINIHERSRKFSALLGPALRSQISVAAQGKETEQFAPGYIPPALGGQPGQLPPPKLNVVIHVVGSRGDVQPFVALGKVLKSTYGHRVRLATHAVFKSFVEENGLEFFCIGGDPSELMAFMVKNPGLLPGLDSLKNGDVGKRRRGMEEIVLGCWRSCIEAGDGLKPSGSLDSTQSFQTFTAGINLDVNPGDRPFIADAIIANPPSFAHIHIAEKLGIPLHMMFTMPWSPTDSFPHPLANIQSSNADVNMTNFVSYALVEMLTWQGLGDVINRFRERTLGLDPISLIWAPGMLSRLRVPYTYCWSPALIPKPADWGPHISISGFYFLSLASTYTPEPTLADFLASGPPPIYIGFGSIVVDDPDAMTKLIFDAVKKTGLRALVSKGWGGLGADAVGIPEGVFMLGNVPHDWLFKRISCVVHHGGAGTTAAGISAGVPTVVIPFFGDQPFWGAMVARAGAGPSPIPHAQLTSDKLAAAILEALKPEALAKAKELAARINSENGCEIGAKSFHDKLDIDSMRCSIVPSRAAVWRIKRTQTRLSALAATVLANAGLIDFADLKPYRPREYETEDGPWDPISGGASALIGTITSLSMGVADFPIEIFKAVKQKHVSSKDAPRNNSTLSSIMSQPASKSDSTLGSADSSLESRTDYSTDVNSPGTPITSTEKTSYESTDTRTPMGALFSPTTPTNPTFMPGHQRGGSLREALRGALARSTSRSRSRDRSLHSRSESNDIIHSSRPASPASHKREVEPSEFTLENGIRAGRGVSRIVAAGLKSPMDFTLGLAKGFHNAPKLYGDDTVRPQEKVTDLQSGLKAAGKSFGLGMYDGISGLVTQPIRGAEKEGPAGLIKGIGKGIGGLVFKPGAAIWSLPGYTFMGIHKEIRKYFGASVLNYIITARTAQGYEHLKAASKDECQDIISRWYQRKDEYQSFKMKLQEQGGPEGQETGRLTRKGLLQSSHLPFDEQKKLHEERKAIREAERTKIHGGDGRRCPFCSRVTAHNHIPRTVQMADEAPPEYDEDATFENAIQESVISTSRGDREEDVMIERALRASIHELQTEQNSNLTEEEMVHRAVAASIAETRQGSQPRTNAVIPTEDAEHEALLERAIQQSLSEYHISYGTASATQTSASDAPRAEDGEDEDVKLAIIASKASHQEEEEKRKGTTEEDILLDQAKKQSLQEAEHKTVESTPHDADEEALKQAIEESSKHMSGT</sequence>
<feature type="region of interest" description="Disordered" evidence="2">
    <location>
        <begin position="1228"/>
        <end position="1319"/>
    </location>
</feature>
<feature type="compositionally biased region" description="Low complexity" evidence="2">
    <location>
        <begin position="814"/>
        <end position="823"/>
    </location>
</feature>
<protein>
    <submittedName>
        <fullName evidence="5">Uncharacterized protein</fullName>
    </submittedName>
</protein>
<dbReference type="InterPro" id="IPR003903">
    <property type="entry name" value="UIM_dom"/>
</dbReference>
<gene>
    <name evidence="5" type="ORF">B7463_g3078</name>
</gene>
<dbReference type="Proteomes" id="UP000258309">
    <property type="component" value="Unassembled WGS sequence"/>
</dbReference>
<dbReference type="STRING" id="5539.A0A3E2HIP8"/>
<dbReference type="GO" id="GO:0005975">
    <property type="term" value="P:carbohydrate metabolic process"/>
    <property type="evidence" value="ECO:0007669"/>
    <property type="project" value="InterPro"/>
</dbReference>
<evidence type="ECO:0000259" key="3">
    <source>
        <dbReference type="Pfam" id="PF03033"/>
    </source>
</evidence>
<feature type="domain" description="Glycosyltransferase family 28 N-terminal" evidence="3">
    <location>
        <begin position="167"/>
        <end position="224"/>
    </location>
</feature>
<feature type="non-terminal residue" evidence="5">
    <location>
        <position position="1"/>
    </location>
</feature>
<evidence type="ECO:0000256" key="2">
    <source>
        <dbReference type="SAM" id="MobiDB-lite"/>
    </source>
</evidence>
<evidence type="ECO:0000256" key="1">
    <source>
        <dbReference type="ARBA" id="ARBA00022679"/>
    </source>
</evidence>
<dbReference type="CDD" id="cd03784">
    <property type="entry name" value="GT1_Gtf-like"/>
    <property type="match status" value="1"/>
</dbReference>
<feature type="domain" description="Erythromycin biosynthesis protein CIII-like C-terminal" evidence="4">
    <location>
        <begin position="500"/>
        <end position="601"/>
    </location>
</feature>
<dbReference type="PANTHER" id="PTHR48050">
    <property type="entry name" value="STEROL 3-BETA-GLUCOSYLTRANSFERASE"/>
    <property type="match status" value="1"/>
</dbReference>
<dbReference type="PANTHER" id="PTHR48050:SF13">
    <property type="entry name" value="STEROL 3-BETA-GLUCOSYLTRANSFERASE UGT80A2"/>
    <property type="match status" value="1"/>
</dbReference>
<feature type="compositionally biased region" description="Basic and acidic residues" evidence="2">
    <location>
        <begin position="825"/>
        <end position="839"/>
    </location>
</feature>
<dbReference type="InterPro" id="IPR002213">
    <property type="entry name" value="UDP_glucos_trans"/>
</dbReference>
<dbReference type="InterPro" id="IPR004276">
    <property type="entry name" value="GlycoTrans_28_N"/>
</dbReference>
<evidence type="ECO:0000313" key="6">
    <source>
        <dbReference type="Proteomes" id="UP000258309"/>
    </source>
</evidence>
<dbReference type="FunFam" id="3.40.50.2000:FF:000009">
    <property type="entry name" value="Sterol 3-beta-glucosyltransferase UGT80A2"/>
    <property type="match status" value="1"/>
</dbReference>
<dbReference type="Pfam" id="PF03033">
    <property type="entry name" value="Glyco_transf_28"/>
    <property type="match status" value="1"/>
</dbReference>
<name>A0A3E2HIP8_SCYLI</name>
<dbReference type="EMBL" id="NCSJ02000038">
    <property type="protein sequence ID" value="RFU33298.1"/>
    <property type="molecule type" value="Genomic_DNA"/>
</dbReference>
<dbReference type="SUPFAM" id="SSF53756">
    <property type="entry name" value="UDP-Glycosyltransferase/glycogen phosphorylase"/>
    <property type="match status" value="1"/>
</dbReference>
<dbReference type="InterPro" id="IPR050426">
    <property type="entry name" value="Glycosyltransferase_28"/>
</dbReference>
<feature type="compositionally biased region" description="Polar residues" evidence="2">
    <location>
        <begin position="758"/>
        <end position="782"/>
    </location>
</feature>
<dbReference type="Gene3D" id="3.40.50.2000">
    <property type="entry name" value="Glycogen Phosphorylase B"/>
    <property type="match status" value="2"/>
</dbReference>
<keyword evidence="6" id="KW-1185">Reference proteome</keyword>
<dbReference type="OMA" id="SFAHIHV"/>
<comment type="caution">
    <text evidence="5">The sequence shown here is derived from an EMBL/GenBank/DDBJ whole genome shotgun (WGS) entry which is preliminary data.</text>
</comment>
<proteinExistence type="predicted"/>
<dbReference type="OrthoDB" id="5835829at2759"/>
<feature type="compositionally biased region" description="Polar residues" evidence="2">
    <location>
        <begin position="724"/>
        <end position="750"/>
    </location>
</feature>
<feature type="region of interest" description="Disordered" evidence="2">
    <location>
        <begin position="46"/>
        <end position="85"/>
    </location>
</feature>
<reference evidence="5 6" key="1">
    <citation type="submission" date="2018-05" db="EMBL/GenBank/DDBJ databases">
        <title>Draft genome sequence of Scytalidium lignicola DSM 105466, a ubiquitous saprotrophic fungus.</title>
        <authorList>
            <person name="Buettner E."/>
            <person name="Gebauer A.M."/>
            <person name="Hofrichter M."/>
            <person name="Liers C."/>
            <person name="Kellner H."/>
        </authorList>
    </citation>
    <scope>NUCLEOTIDE SEQUENCE [LARGE SCALE GENOMIC DNA]</scope>
    <source>
        <strain evidence="5 6">DSM 105466</strain>
    </source>
</reference>
<dbReference type="GO" id="GO:0016906">
    <property type="term" value="F:sterol 3-beta-glucosyltransferase activity"/>
    <property type="evidence" value="ECO:0007669"/>
    <property type="project" value="UniProtKB-ARBA"/>
</dbReference>
<feature type="non-terminal residue" evidence="5">
    <location>
        <position position="1319"/>
    </location>
</feature>
<accession>A0A3E2HIP8</accession>
<keyword evidence="1" id="KW-0808">Transferase</keyword>
<organism evidence="5 6">
    <name type="scientific">Scytalidium lignicola</name>
    <name type="common">Hyphomycete</name>
    <dbReference type="NCBI Taxonomy" id="5539"/>
    <lineage>
        <taxon>Eukaryota</taxon>
        <taxon>Fungi</taxon>
        <taxon>Dikarya</taxon>
        <taxon>Ascomycota</taxon>
        <taxon>Pezizomycotina</taxon>
        <taxon>Leotiomycetes</taxon>
        <taxon>Leotiomycetes incertae sedis</taxon>
        <taxon>Scytalidium</taxon>
    </lineage>
</organism>
<dbReference type="SMART" id="SM00726">
    <property type="entry name" value="UIM"/>
    <property type="match status" value="7"/>
</dbReference>
<evidence type="ECO:0000259" key="4">
    <source>
        <dbReference type="Pfam" id="PF06722"/>
    </source>
</evidence>
<dbReference type="Pfam" id="PF06722">
    <property type="entry name" value="EryCIII-like_C"/>
    <property type="match status" value="1"/>
</dbReference>
<evidence type="ECO:0000313" key="5">
    <source>
        <dbReference type="EMBL" id="RFU33298.1"/>
    </source>
</evidence>
<dbReference type="InterPro" id="IPR010610">
    <property type="entry name" value="EryCIII-like_C"/>
</dbReference>
<feature type="region of interest" description="Disordered" evidence="2">
    <location>
        <begin position="715"/>
        <end position="859"/>
    </location>
</feature>
<feature type="compositionally biased region" description="Basic and acidic residues" evidence="2">
    <location>
        <begin position="1287"/>
        <end position="1319"/>
    </location>
</feature>
<feature type="compositionally biased region" description="Basic and acidic residues" evidence="2">
    <location>
        <begin position="1259"/>
        <end position="1271"/>
    </location>
</feature>